<dbReference type="AlphaFoldDB" id="A0A4S2KSL2"/>
<gene>
    <name evidence="2" type="ORF">DBV15_07551</name>
</gene>
<evidence type="ECO:0000313" key="2">
    <source>
        <dbReference type="EMBL" id="TGZ52801.1"/>
    </source>
</evidence>
<dbReference type="EMBL" id="QBLH01001190">
    <property type="protein sequence ID" value="TGZ52801.1"/>
    <property type="molecule type" value="Genomic_DNA"/>
</dbReference>
<dbReference type="STRING" id="300112.A0A4S2KSL2"/>
<feature type="compositionally biased region" description="Basic and acidic residues" evidence="1">
    <location>
        <begin position="85"/>
        <end position="110"/>
    </location>
</feature>
<evidence type="ECO:0000313" key="3">
    <source>
        <dbReference type="Proteomes" id="UP000310200"/>
    </source>
</evidence>
<name>A0A4S2KSL2_9HYME</name>
<protein>
    <submittedName>
        <fullName evidence="2">Uncharacterized protein</fullName>
    </submittedName>
</protein>
<organism evidence="2 3">
    <name type="scientific">Temnothorax longispinosus</name>
    <dbReference type="NCBI Taxonomy" id="300112"/>
    <lineage>
        <taxon>Eukaryota</taxon>
        <taxon>Metazoa</taxon>
        <taxon>Ecdysozoa</taxon>
        <taxon>Arthropoda</taxon>
        <taxon>Hexapoda</taxon>
        <taxon>Insecta</taxon>
        <taxon>Pterygota</taxon>
        <taxon>Neoptera</taxon>
        <taxon>Endopterygota</taxon>
        <taxon>Hymenoptera</taxon>
        <taxon>Apocrita</taxon>
        <taxon>Aculeata</taxon>
        <taxon>Formicoidea</taxon>
        <taxon>Formicidae</taxon>
        <taxon>Myrmicinae</taxon>
        <taxon>Temnothorax</taxon>
    </lineage>
</organism>
<feature type="compositionally biased region" description="Low complexity" evidence="1">
    <location>
        <begin position="268"/>
        <end position="286"/>
    </location>
</feature>
<comment type="caution">
    <text evidence="2">The sequence shown here is derived from an EMBL/GenBank/DDBJ whole genome shotgun (WGS) entry which is preliminary data.</text>
</comment>
<feature type="region of interest" description="Disordered" evidence="1">
    <location>
        <begin position="242"/>
        <end position="286"/>
    </location>
</feature>
<feature type="region of interest" description="Disordered" evidence="1">
    <location>
        <begin position="333"/>
        <end position="363"/>
    </location>
</feature>
<feature type="region of interest" description="Disordered" evidence="1">
    <location>
        <begin position="77"/>
        <end position="152"/>
    </location>
</feature>
<reference evidence="2 3" key="1">
    <citation type="journal article" date="2019" name="Philos. Trans. R. Soc. Lond., B, Biol. Sci.">
        <title>Ant behaviour and brain gene expression of defending hosts depend on the ecological success of the intruding social parasite.</title>
        <authorList>
            <person name="Kaur R."/>
            <person name="Stoldt M."/>
            <person name="Jongepier E."/>
            <person name="Feldmeyer B."/>
            <person name="Menzel F."/>
            <person name="Bornberg-Bauer E."/>
            <person name="Foitzik S."/>
        </authorList>
    </citation>
    <scope>NUCLEOTIDE SEQUENCE [LARGE SCALE GENOMIC DNA]</scope>
    <source>
        <tissue evidence="2">Whole body</tissue>
    </source>
</reference>
<proteinExistence type="predicted"/>
<keyword evidence="3" id="KW-1185">Reference proteome</keyword>
<evidence type="ECO:0000256" key="1">
    <source>
        <dbReference type="SAM" id="MobiDB-lite"/>
    </source>
</evidence>
<dbReference type="Proteomes" id="UP000310200">
    <property type="component" value="Unassembled WGS sequence"/>
</dbReference>
<accession>A0A4S2KSL2</accession>
<sequence length="393" mass="42011">MRKQKISVRIQVTCTTSNKDAYMIDTEHIDTKYNSASRNRNYSCDDIPRSTLRSGIYNPTPRCSIIDSYHTRANVKGPNLSGMNVERDARTARNARRDGSRPSAERDSRRVAPAGAARYWLAAPPPRELAPGSGQSTCRQPRRSAETACAPTQGGSWLQARGSHSVNQSLSGICEALYVTHGVRERYVIYTRSRGDYRADEREEALVGRGPCAHRALPSTATLPSFERRAHPTSALMLAIGTGGFASPSGRTPSRAPSRRVGRRVKIASSSSTLPSSSSSSSAPLPARGVCAVDVVIPAAARGTMCVTAMPLSATKILKDSASRQPARTTIATSAQVQGLSGGGNNRNGNNHHHHNAGEPTRPQHTSIISIVAFYNPLSVKAATTAKSVAASL</sequence>
<feature type="compositionally biased region" description="Basic residues" evidence="1">
    <location>
        <begin position="257"/>
        <end position="266"/>
    </location>
</feature>